<dbReference type="EMBL" id="CP050831">
    <property type="protein sequence ID" value="QIU95413.1"/>
    <property type="molecule type" value="Genomic_DNA"/>
</dbReference>
<evidence type="ECO:0000313" key="2">
    <source>
        <dbReference type="Proteomes" id="UP000501780"/>
    </source>
</evidence>
<gene>
    <name evidence="1" type="ORF">BacF7301_15205</name>
</gene>
<dbReference type="Gene3D" id="2.180.10.10">
    <property type="entry name" value="RHS repeat-associated core"/>
    <property type="match status" value="1"/>
</dbReference>
<evidence type="ECO:0000313" key="1">
    <source>
        <dbReference type="EMBL" id="QIU95413.1"/>
    </source>
</evidence>
<dbReference type="AlphaFoldDB" id="A0A6H0KQF2"/>
<evidence type="ECO:0008006" key="3">
    <source>
        <dbReference type="Google" id="ProtNLM"/>
    </source>
</evidence>
<name>A0A6H0KQF2_9BACE</name>
<dbReference type="RefSeq" id="WP_167964067.1">
    <property type="nucleotide sequence ID" value="NZ_CP050831.1"/>
</dbReference>
<sequence length="504" mass="58927">MRTIITTILLIFTVFVMAQKTDLQKEKIKGHVISMTETYYNFAFKFGEYIKQDMDKYSRTFYDENGNIYKKTANKIEKRTFYDKITNKEDIIHYIYDKSLKLNTIIILRDKTILDKETHIEEIVKDTLQQTEYIYDANGKLIETNTYDYDLKDSSKKTLSQKVKYSYSFAENTIETYNGNGELSAKKIITQNGKKHTENAGGILVATEYNSIDQPLKSILYLGTNNGSAASQTTYQYNKYGDILQKNSEIGLTINHKDEHHITTETYKYIYDSHQNWICRKTYKKNEMTEWIERTYTYANTSDELIEARLLNIKQEQMEAQQKHNDYHKKIEHARQIQKEKAIAQHLQDSIRHEKEKFYELIKTVLKKNIMRISAGGGYKRYKTSNCIQTIKKVFVEQQAVTFTLKDNTELPPIKLVSKEEVPTGGFMEHCTISYSADKNFILLLINGNDYLNEAGVLIHRLPHDMHQVYNLSDKAISSSKKEKNIDKINRTATNALRFINKLR</sequence>
<dbReference type="KEGG" id="bfc:BacF7301_15205"/>
<organism evidence="1 2">
    <name type="scientific">Bacteroides faecium</name>
    <dbReference type="NCBI Taxonomy" id="2715212"/>
    <lineage>
        <taxon>Bacteria</taxon>
        <taxon>Pseudomonadati</taxon>
        <taxon>Bacteroidota</taxon>
        <taxon>Bacteroidia</taxon>
        <taxon>Bacteroidales</taxon>
        <taxon>Bacteroidaceae</taxon>
        <taxon>Bacteroides</taxon>
    </lineage>
</organism>
<protein>
    <recommendedName>
        <fullName evidence="3">RHS repeat protein</fullName>
    </recommendedName>
</protein>
<proteinExistence type="predicted"/>
<keyword evidence="2" id="KW-1185">Reference proteome</keyword>
<dbReference type="Proteomes" id="UP000501780">
    <property type="component" value="Chromosome"/>
</dbReference>
<reference evidence="1 2" key="1">
    <citation type="submission" date="2020-03" db="EMBL/GenBank/DDBJ databases">
        <title>Genomic analysis of Bacteroides faecium CBA7301.</title>
        <authorList>
            <person name="Kim J."/>
            <person name="Roh S.W."/>
        </authorList>
    </citation>
    <scope>NUCLEOTIDE SEQUENCE [LARGE SCALE GENOMIC DNA]</scope>
    <source>
        <strain evidence="1 2">CBA7301</strain>
    </source>
</reference>
<accession>A0A6H0KQF2</accession>